<evidence type="ECO:0000313" key="1">
    <source>
        <dbReference type="EMBL" id="KRY08892.1"/>
    </source>
</evidence>
<protein>
    <submittedName>
        <fullName evidence="1">Uncharacterized protein</fullName>
    </submittedName>
</protein>
<name>A0A0V0Z966_TRISP</name>
<organism evidence="1 2">
    <name type="scientific">Trichinella spiralis</name>
    <name type="common">Trichina worm</name>
    <dbReference type="NCBI Taxonomy" id="6334"/>
    <lineage>
        <taxon>Eukaryota</taxon>
        <taxon>Metazoa</taxon>
        <taxon>Ecdysozoa</taxon>
        <taxon>Nematoda</taxon>
        <taxon>Enoplea</taxon>
        <taxon>Dorylaimia</taxon>
        <taxon>Trichinellida</taxon>
        <taxon>Trichinellidae</taxon>
        <taxon>Trichinella</taxon>
    </lineage>
</organism>
<proteinExistence type="predicted"/>
<reference evidence="1 2" key="1">
    <citation type="submission" date="2015-01" db="EMBL/GenBank/DDBJ databases">
        <title>Evolution of Trichinella species and genotypes.</title>
        <authorList>
            <person name="Korhonen P.K."/>
            <person name="Edoardo P."/>
            <person name="Giuseppe L.R."/>
            <person name="Gasser R.B."/>
        </authorList>
    </citation>
    <scope>NUCLEOTIDE SEQUENCE [LARGE SCALE GENOMIC DNA]</scope>
    <source>
        <strain evidence="1">ISS3</strain>
    </source>
</reference>
<dbReference type="AlphaFoldDB" id="A0A0V0Z966"/>
<dbReference type="Proteomes" id="UP000054776">
    <property type="component" value="Unassembled WGS sequence"/>
</dbReference>
<keyword evidence="2" id="KW-1185">Reference proteome</keyword>
<evidence type="ECO:0000313" key="2">
    <source>
        <dbReference type="Proteomes" id="UP000054776"/>
    </source>
</evidence>
<sequence>MVFIYCDLEIRLSTLLVSNCCAEWIVPPQLTQ</sequence>
<dbReference type="InParanoid" id="A0A0V0Z966"/>
<gene>
    <name evidence="1" type="ORF">T01_1198</name>
</gene>
<dbReference type="EMBL" id="JYDH01002600">
    <property type="protein sequence ID" value="KRY08892.1"/>
    <property type="molecule type" value="Genomic_DNA"/>
</dbReference>
<comment type="caution">
    <text evidence="1">The sequence shown here is derived from an EMBL/GenBank/DDBJ whole genome shotgun (WGS) entry which is preliminary data.</text>
</comment>
<accession>A0A0V0Z966</accession>